<evidence type="ECO:0000313" key="4">
    <source>
        <dbReference type="WBParaSite" id="TCNE_0000275301-mRNA-1"/>
    </source>
</evidence>
<gene>
    <name evidence="2" type="ORF">TCNE_LOCUS2754</name>
</gene>
<evidence type="ECO:0000313" key="3">
    <source>
        <dbReference type="Proteomes" id="UP000050794"/>
    </source>
</evidence>
<dbReference type="EMBL" id="UYWY01002999">
    <property type="protein sequence ID" value="VDM28471.1"/>
    <property type="molecule type" value="Genomic_DNA"/>
</dbReference>
<dbReference type="Proteomes" id="UP000050794">
    <property type="component" value="Unassembled WGS sequence"/>
</dbReference>
<evidence type="ECO:0000256" key="1">
    <source>
        <dbReference type="SAM" id="MobiDB-lite"/>
    </source>
</evidence>
<keyword evidence="3" id="KW-1185">Reference proteome</keyword>
<reference evidence="2 3" key="2">
    <citation type="submission" date="2018-11" db="EMBL/GenBank/DDBJ databases">
        <authorList>
            <consortium name="Pathogen Informatics"/>
        </authorList>
    </citation>
    <scope>NUCLEOTIDE SEQUENCE [LARGE SCALE GENOMIC DNA]</scope>
</reference>
<proteinExistence type="predicted"/>
<sequence>MSIDLWKEALRMRGREEKSEEEWVAFCKTTKPLQEVRSFGLLTPRLLLLQLLPSSTQRGSSQTHQLSRQIELGQPDWPVSPFNTERRQQHARPATQPCLTVYASPSHCSRTYAITTRHEVVKIENAIHPTARTPIDRSML</sequence>
<dbReference type="WBParaSite" id="TCNE_0000275301-mRNA-1">
    <property type="protein sequence ID" value="TCNE_0000275301-mRNA-1"/>
    <property type="gene ID" value="TCNE_0000275301"/>
</dbReference>
<evidence type="ECO:0000313" key="2">
    <source>
        <dbReference type="EMBL" id="VDM28471.1"/>
    </source>
</evidence>
<protein>
    <submittedName>
        <fullName evidence="2 4">Uncharacterized protein</fullName>
    </submittedName>
</protein>
<name>A0A183U2N3_TOXCA</name>
<reference evidence="4" key="1">
    <citation type="submission" date="2016-06" db="UniProtKB">
        <authorList>
            <consortium name="WormBaseParasite"/>
        </authorList>
    </citation>
    <scope>IDENTIFICATION</scope>
</reference>
<accession>A0A183U2N3</accession>
<organism evidence="3 4">
    <name type="scientific">Toxocara canis</name>
    <name type="common">Canine roundworm</name>
    <dbReference type="NCBI Taxonomy" id="6265"/>
    <lineage>
        <taxon>Eukaryota</taxon>
        <taxon>Metazoa</taxon>
        <taxon>Ecdysozoa</taxon>
        <taxon>Nematoda</taxon>
        <taxon>Chromadorea</taxon>
        <taxon>Rhabditida</taxon>
        <taxon>Spirurina</taxon>
        <taxon>Ascaridomorpha</taxon>
        <taxon>Ascaridoidea</taxon>
        <taxon>Toxocaridae</taxon>
        <taxon>Toxocara</taxon>
    </lineage>
</organism>
<feature type="region of interest" description="Disordered" evidence="1">
    <location>
        <begin position="74"/>
        <end position="94"/>
    </location>
</feature>
<dbReference type="AlphaFoldDB" id="A0A183U2N3"/>